<reference evidence="9" key="1">
    <citation type="submission" date="2020-05" db="EMBL/GenBank/DDBJ databases">
        <title>Phylogenomic resolution of chytrid fungi.</title>
        <authorList>
            <person name="Stajich J.E."/>
            <person name="Amses K."/>
            <person name="Simmons R."/>
            <person name="Seto K."/>
            <person name="Myers J."/>
            <person name="Bonds A."/>
            <person name="Quandt C.A."/>
            <person name="Barry K."/>
            <person name="Liu P."/>
            <person name="Grigoriev I."/>
            <person name="Longcore J.E."/>
            <person name="James T.Y."/>
        </authorList>
    </citation>
    <scope>NUCLEOTIDE SEQUENCE</scope>
    <source>
        <strain evidence="9">JEL0513</strain>
    </source>
</reference>
<evidence type="ECO:0000313" key="10">
    <source>
        <dbReference type="Proteomes" id="UP001211907"/>
    </source>
</evidence>
<dbReference type="PANTHER" id="PTHR47844:SF1">
    <property type="entry name" value="EXOSTOSIN-LIKE 2"/>
    <property type="match status" value="1"/>
</dbReference>
<dbReference type="Pfam" id="PF13641">
    <property type="entry name" value="Glyco_tranf_2_3"/>
    <property type="match status" value="1"/>
</dbReference>
<evidence type="ECO:0000256" key="7">
    <source>
        <dbReference type="ARBA" id="ARBA00023180"/>
    </source>
</evidence>
<sequence length="605" mass="68628">MLYLKNLNFASKVPIEIGFVGIYRWFWYLFKLAVYLFIYKPMKPRCHPEFSPAKDVTIVVPTIDHGKEFEEALMTWLACDPLEVIVVTVESARAPLELIARRCDPESQVVRVITVSKANKRLQMIAGINETKTDILVFCDDDVIWPSTLLTWILAAFENPKIGGVGTSQTAIPLGKRFTIWEILAAYRISIRNVEICATTAVDGGVCCLSGRTAAYRTDILRDPDFQYNFANEFWVKKYHQHSGDDKFLTRWLHSHHWDTWIQACPQADIKSTFKDNYKFLLQLLRWTRNSWRSDLKSIFFERQIWRRTPFTAYTMADKFFNPITLLVGPITVFYYAFHQSELGPSYSTGEVIGTYVAWLLLSRAIKYLPHFIHRPQDVLAVPIWLIFSWYFAIMKIYCLLTLHVTDWGTRKGADDKETPPKTSNADSGVSLTAETTQNELLQISSGSSSLSGKSNLTSVKGSHINLLQALVVCSLLCCCAIPVSAATALLKSSFYTSNSLVDGNYAEMVNNRNYFAANPYNRQVGLELAKLRKASDVALATSNETIYSVTLKTQLPASNNSKDYYSLARYFFPNTSEPVPNDLPYVDLDPEVNPAIYAIPDHSL</sequence>
<evidence type="ECO:0000256" key="5">
    <source>
        <dbReference type="ARBA" id="ARBA00022989"/>
    </source>
</evidence>
<dbReference type="SUPFAM" id="SSF53448">
    <property type="entry name" value="Nucleotide-diphospho-sugar transferases"/>
    <property type="match status" value="1"/>
</dbReference>
<keyword evidence="7" id="KW-0325">Glycoprotein</keyword>
<dbReference type="InterPro" id="IPR052427">
    <property type="entry name" value="Glycosyltrans_GT2/GT47"/>
</dbReference>
<dbReference type="PANTHER" id="PTHR47844">
    <property type="entry name" value="SYNTHASE CPS1, PUTATIVE (AFU_ORTHOLOGUE AFUA_7G02500)-RELATED"/>
    <property type="match status" value="1"/>
</dbReference>
<evidence type="ECO:0008006" key="11">
    <source>
        <dbReference type="Google" id="ProtNLM"/>
    </source>
</evidence>
<organism evidence="9 10">
    <name type="scientific">Physocladia obscura</name>
    <dbReference type="NCBI Taxonomy" id="109957"/>
    <lineage>
        <taxon>Eukaryota</taxon>
        <taxon>Fungi</taxon>
        <taxon>Fungi incertae sedis</taxon>
        <taxon>Chytridiomycota</taxon>
        <taxon>Chytridiomycota incertae sedis</taxon>
        <taxon>Chytridiomycetes</taxon>
        <taxon>Chytridiales</taxon>
        <taxon>Chytriomycetaceae</taxon>
        <taxon>Physocladia</taxon>
    </lineage>
</organism>
<dbReference type="GO" id="GO:0016757">
    <property type="term" value="F:glycosyltransferase activity"/>
    <property type="evidence" value="ECO:0007669"/>
    <property type="project" value="UniProtKB-KW"/>
</dbReference>
<accession>A0AAD5XI72</accession>
<evidence type="ECO:0000256" key="6">
    <source>
        <dbReference type="ARBA" id="ARBA00023136"/>
    </source>
</evidence>
<comment type="subcellular location">
    <subcellularLocation>
        <location evidence="1">Membrane</location>
    </subcellularLocation>
</comment>
<evidence type="ECO:0000256" key="3">
    <source>
        <dbReference type="ARBA" id="ARBA00022679"/>
    </source>
</evidence>
<evidence type="ECO:0000313" key="9">
    <source>
        <dbReference type="EMBL" id="KAJ3128801.1"/>
    </source>
</evidence>
<keyword evidence="4 8" id="KW-0812">Transmembrane</keyword>
<protein>
    <recommendedName>
        <fullName evidence="11">Glycosyltransferase family 2 protein</fullName>
    </recommendedName>
</protein>
<dbReference type="GO" id="GO:0016020">
    <property type="term" value="C:membrane"/>
    <property type="evidence" value="ECO:0007669"/>
    <property type="project" value="UniProtKB-SubCell"/>
</dbReference>
<comment type="caution">
    <text evidence="9">The sequence shown here is derived from an EMBL/GenBank/DDBJ whole genome shotgun (WGS) entry which is preliminary data.</text>
</comment>
<dbReference type="Proteomes" id="UP001211907">
    <property type="component" value="Unassembled WGS sequence"/>
</dbReference>
<evidence type="ECO:0000256" key="4">
    <source>
        <dbReference type="ARBA" id="ARBA00022692"/>
    </source>
</evidence>
<dbReference type="Gene3D" id="1.50.10.100">
    <property type="entry name" value="Chondroitin AC/alginate lyase"/>
    <property type="match status" value="1"/>
</dbReference>
<proteinExistence type="predicted"/>
<keyword evidence="2" id="KW-0328">Glycosyltransferase</keyword>
<evidence type="ECO:0000256" key="8">
    <source>
        <dbReference type="SAM" id="Phobius"/>
    </source>
</evidence>
<evidence type="ECO:0000256" key="2">
    <source>
        <dbReference type="ARBA" id="ARBA00022676"/>
    </source>
</evidence>
<feature type="transmembrane region" description="Helical" evidence="8">
    <location>
        <begin position="320"/>
        <end position="338"/>
    </location>
</feature>
<keyword evidence="10" id="KW-1185">Reference proteome</keyword>
<dbReference type="EMBL" id="JADGJH010000449">
    <property type="protein sequence ID" value="KAJ3128801.1"/>
    <property type="molecule type" value="Genomic_DNA"/>
</dbReference>
<dbReference type="CDD" id="cd06434">
    <property type="entry name" value="GT2_HAS"/>
    <property type="match status" value="1"/>
</dbReference>
<keyword evidence="6 8" id="KW-0472">Membrane</keyword>
<dbReference type="Gene3D" id="3.90.550.10">
    <property type="entry name" value="Spore Coat Polysaccharide Biosynthesis Protein SpsA, Chain A"/>
    <property type="match status" value="1"/>
</dbReference>
<name>A0AAD5XI72_9FUNG</name>
<dbReference type="AlphaFoldDB" id="A0AAD5XI72"/>
<dbReference type="InterPro" id="IPR029044">
    <property type="entry name" value="Nucleotide-diphossugar_trans"/>
</dbReference>
<feature type="transmembrane region" description="Helical" evidence="8">
    <location>
        <begin position="20"/>
        <end position="38"/>
    </location>
</feature>
<keyword evidence="3" id="KW-0808">Transferase</keyword>
<evidence type="ECO:0000256" key="1">
    <source>
        <dbReference type="ARBA" id="ARBA00004370"/>
    </source>
</evidence>
<feature type="transmembrane region" description="Helical" evidence="8">
    <location>
        <begin position="467"/>
        <end position="491"/>
    </location>
</feature>
<feature type="transmembrane region" description="Helical" evidence="8">
    <location>
        <begin position="382"/>
        <end position="403"/>
    </location>
</feature>
<keyword evidence="5 8" id="KW-1133">Transmembrane helix</keyword>
<gene>
    <name evidence="9" type="ORF">HK100_008970</name>
</gene>
<dbReference type="InterPro" id="IPR008929">
    <property type="entry name" value="Chondroitin_lyas"/>
</dbReference>